<organism evidence="2 3">
    <name type="scientific">Pyricularia grisea</name>
    <name type="common">Crabgrass-specific blast fungus</name>
    <name type="synonym">Magnaporthe grisea</name>
    <dbReference type="NCBI Taxonomy" id="148305"/>
    <lineage>
        <taxon>Eukaryota</taxon>
        <taxon>Fungi</taxon>
        <taxon>Dikarya</taxon>
        <taxon>Ascomycota</taxon>
        <taxon>Pezizomycotina</taxon>
        <taxon>Sordariomycetes</taxon>
        <taxon>Sordariomycetidae</taxon>
        <taxon>Magnaporthales</taxon>
        <taxon>Pyriculariaceae</taxon>
        <taxon>Pyricularia</taxon>
    </lineage>
</organism>
<evidence type="ECO:0000313" key="3">
    <source>
        <dbReference type="RefSeq" id="XP_030978605.1"/>
    </source>
</evidence>
<dbReference type="InterPro" id="IPR001087">
    <property type="entry name" value="GDSL"/>
</dbReference>
<evidence type="ECO:0008006" key="4">
    <source>
        <dbReference type="Google" id="ProtNLM"/>
    </source>
</evidence>
<dbReference type="CDD" id="cd01823">
    <property type="entry name" value="SEST_like"/>
    <property type="match status" value="1"/>
</dbReference>
<dbReference type="InterPro" id="IPR037460">
    <property type="entry name" value="SEST-like"/>
</dbReference>
<protein>
    <recommendedName>
        <fullName evidence="4">SGNH hydrolase-type esterase domain-containing protein</fullName>
    </recommendedName>
</protein>
<dbReference type="Proteomes" id="UP000515153">
    <property type="component" value="Chromosome V"/>
</dbReference>
<dbReference type="Pfam" id="PF00657">
    <property type="entry name" value="Lipase_GDSL"/>
    <property type="match status" value="1"/>
</dbReference>
<keyword evidence="1" id="KW-0732">Signal</keyword>
<dbReference type="GO" id="GO:0016788">
    <property type="term" value="F:hydrolase activity, acting on ester bonds"/>
    <property type="evidence" value="ECO:0007669"/>
    <property type="project" value="InterPro"/>
</dbReference>
<name>A0A6P8AUN2_PYRGI</name>
<dbReference type="GeneID" id="41963864"/>
<accession>A0A6P8AUN2</accession>
<reference evidence="2 3" key="1">
    <citation type="journal article" date="2019" name="Mol. Biol. Evol.">
        <title>Blast fungal genomes show frequent chromosomal changes, gene gains and losses, and effector gene turnover.</title>
        <authorList>
            <person name="Gomez Luciano L.B."/>
            <person name="Jason Tsai I."/>
            <person name="Chuma I."/>
            <person name="Tosa Y."/>
            <person name="Chen Y.H."/>
            <person name="Li J.Y."/>
            <person name="Li M.Y."/>
            <person name="Jade Lu M.Y."/>
            <person name="Nakayashiki H."/>
            <person name="Li W.H."/>
        </authorList>
    </citation>
    <scope>NUCLEOTIDE SEQUENCE [LARGE SCALE GENOMIC DNA]</scope>
    <source>
        <strain evidence="2 3">NI907</strain>
    </source>
</reference>
<keyword evidence="2" id="KW-1185">Reference proteome</keyword>
<feature type="chain" id="PRO_5027969665" description="SGNH hydrolase-type esterase domain-containing protein" evidence="1">
    <location>
        <begin position="26"/>
        <end position="439"/>
    </location>
</feature>
<dbReference type="RefSeq" id="XP_030978605.1">
    <property type="nucleotide sequence ID" value="XM_031128956.1"/>
</dbReference>
<gene>
    <name evidence="3" type="ORF">PgNI_08966</name>
</gene>
<reference evidence="3" key="2">
    <citation type="submission" date="2019-10" db="EMBL/GenBank/DDBJ databases">
        <authorList>
            <consortium name="NCBI Genome Project"/>
        </authorList>
    </citation>
    <scope>NUCLEOTIDE SEQUENCE</scope>
    <source>
        <strain evidence="3">NI907</strain>
    </source>
</reference>
<dbReference type="AlphaFoldDB" id="A0A6P8AUN2"/>
<proteinExistence type="predicted"/>
<evidence type="ECO:0000256" key="1">
    <source>
        <dbReference type="SAM" id="SignalP"/>
    </source>
</evidence>
<dbReference type="InterPro" id="IPR036514">
    <property type="entry name" value="SGNH_hydro_sf"/>
</dbReference>
<feature type="signal peptide" evidence="1">
    <location>
        <begin position="1"/>
        <end position="25"/>
    </location>
</feature>
<dbReference type="PANTHER" id="PTHR37981">
    <property type="entry name" value="LIPASE 2"/>
    <property type="match status" value="1"/>
</dbReference>
<dbReference type="SUPFAM" id="SSF52266">
    <property type="entry name" value="SGNH hydrolase"/>
    <property type="match status" value="1"/>
</dbReference>
<sequence>MYLEKQPFLATWLALFFVTLGFSSAQSPPWISPPWSDDGEHAQKPIDPPLAVATGSGIGYIALGDSYGAGIGTEYDGNEDKCRLGNHAYTSLIYRDLVKAWEEDGGGSSKGTPRPVFQWRSCTGATSSDLLGQSGQIASINGSLPASFATLSIGGNDLGFFDVLNSCIFRFYGFYSGTCAAAIRRATNLLDSPAFELSLEMALLSLLDAARWEQNPRFSVVVTGYARFFDARTSACDDRSLGVWLGGPKLSARLRARLNGLVDDVNARLRNTVRAVNSRFASRRQRVLFVDYDEKFDGHRFCEPGVLEPDYQREDTWFFLVGGKDNGGGGEAVMEEEPRRVEAPVVDPDTCLGPARDSGDWGALALCYMAMAKQRDPSLRLVRPVVVDGDDDASAQYTSIYYAKTFHPRSLGHEAIRDAVYREWKKVFDEDLVHSQEEI</sequence>
<evidence type="ECO:0000313" key="2">
    <source>
        <dbReference type="Proteomes" id="UP000515153"/>
    </source>
</evidence>
<dbReference type="GO" id="GO:0006629">
    <property type="term" value="P:lipid metabolic process"/>
    <property type="evidence" value="ECO:0007669"/>
    <property type="project" value="TreeGrafter"/>
</dbReference>
<dbReference type="Gene3D" id="3.40.50.1110">
    <property type="entry name" value="SGNH hydrolase"/>
    <property type="match status" value="1"/>
</dbReference>
<dbReference type="KEGG" id="pgri:PgNI_08966"/>
<reference evidence="3" key="3">
    <citation type="submission" date="2025-08" db="UniProtKB">
        <authorList>
            <consortium name="RefSeq"/>
        </authorList>
    </citation>
    <scope>IDENTIFICATION</scope>
    <source>
        <strain evidence="3">NI907</strain>
    </source>
</reference>
<dbReference type="PANTHER" id="PTHR37981:SF1">
    <property type="entry name" value="SGNH HYDROLASE-TYPE ESTERASE DOMAIN-CONTAINING PROTEIN"/>
    <property type="match status" value="1"/>
</dbReference>